<comment type="caution">
    <text evidence="1">The sequence shown here is derived from an EMBL/GenBank/DDBJ whole genome shotgun (WGS) entry which is preliminary data.</text>
</comment>
<dbReference type="Gene3D" id="3.30.2350.20">
    <property type="entry name" value="TruD, catalytic domain"/>
    <property type="match status" value="1"/>
</dbReference>
<organism evidence="1 2">
    <name type="scientific">Ilex paraguariensis</name>
    <name type="common">yerba mate</name>
    <dbReference type="NCBI Taxonomy" id="185542"/>
    <lineage>
        <taxon>Eukaryota</taxon>
        <taxon>Viridiplantae</taxon>
        <taxon>Streptophyta</taxon>
        <taxon>Embryophyta</taxon>
        <taxon>Tracheophyta</taxon>
        <taxon>Spermatophyta</taxon>
        <taxon>Magnoliopsida</taxon>
        <taxon>eudicotyledons</taxon>
        <taxon>Gunneridae</taxon>
        <taxon>Pentapetalae</taxon>
        <taxon>asterids</taxon>
        <taxon>campanulids</taxon>
        <taxon>Aquifoliales</taxon>
        <taxon>Aquifoliaceae</taxon>
        <taxon>Ilex</taxon>
    </lineage>
</organism>
<reference evidence="1 2" key="1">
    <citation type="submission" date="2024-02" db="EMBL/GenBank/DDBJ databases">
        <authorList>
            <person name="Vignale AGUSTIN F."/>
            <person name="Sosa J E."/>
            <person name="Modenutti C."/>
        </authorList>
    </citation>
    <scope>NUCLEOTIDE SEQUENCE [LARGE SCALE GENOMIC DNA]</scope>
</reference>
<evidence type="ECO:0000313" key="2">
    <source>
        <dbReference type="Proteomes" id="UP001642360"/>
    </source>
</evidence>
<proteinExistence type="predicted"/>
<evidence type="ECO:0000313" key="1">
    <source>
        <dbReference type="EMBL" id="CAK9135045.1"/>
    </source>
</evidence>
<name>A0ABC8QUJ9_9AQUA</name>
<dbReference type="InterPro" id="IPR042214">
    <property type="entry name" value="TruD_catalytic"/>
</dbReference>
<protein>
    <submittedName>
        <fullName evidence="1">Uncharacterized protein</fullName>
    </submittedName>
</protein>
<gene>
    <name evidence="1" type="ORF">ILEXP_LOCUS1968</name>
</gene>
<dbReference type="InterPro" id="IPR020103">
    <property type="entry name" value="PsdUridine_synth_cat_dom_sf"/>
</dbReference>
<dbReference type="AlphaFoldDB" id="A0ABC8QUJ9"/>
<dbReference type="InterPro" id="IPR001656">
    <property type="entry name" value="PsdUridine_synth_TruD"/>
</dbReference>
<accession>A0ABC8QUJ9</accession>
<dbReference type="Proteomes" id="UP001642360">
    <property type="component" value="Unassembled WGS sequence"/>
</dbReference>
<sequence>MTGAYRRVFQKPKDYDWELLTYTDGSIQLAQTDMDIIAKSRSATMAREGGAANRNEEEILPVSCEAGSLENNTILSAENNEAKCKREVGSHRALKLGFTLPASCYATMAIRELLKISTSCTCRLAHVTKENTKKLVAYELGMAMRLLTGCRC</sequence>
<keyword evidence="2" id="KW-1185">Reference proteome</keyword>
<dbReference type="PANTHER" id="PTHR13326">
    <property type="entry name" value="TRNA PSEUDOURIDINE SYNTHASE D"/>
    <property type="match status" value="1"/>
</dbReference>
<dbReference type="EMBL" id="CAUOFW020000688">
    <property type="protein sequence ID" value="CAK9135045.1"/>
    <property type="molecule type" value="Genomic_DNA"/>
</dbReference>
<dbReference type="PANTHER" id="PTHR13326:SF21">
    <property type="entry name" value="PSEUDOURIDYLATE SYNTHASE PUS7L"/>
    <property type="match status" value="1"/>
</dbReference>
<dbReference type="SUPFAM" id="SSF55120">
    <property type="entry name" value="Pseudouridine synthase"/>
    <property type="match status" value="1"/>
</dbReference>